<evidence type="ECO:0000259" key="4">
    <source>
        <dbReference type="PROSITE" id="PS01124"/>
    </source>
</evidence>
<dbReference type="PRINTS" id="PR00032">
    <property type="entry name" value="HTHARAC"/>
</dbReference>
<keyword evidence="3" id="KW-0804">Transcription</keyword>
<gene>
    <name evidence="5" type="ORF">SAMN05421749_101172</name>
</gene>
<dbReference type="RefSeq" id="WP_244515924.1">
    <property type="nucleotide sequence ID" value="NZ_FMYK01000001.1"/>
</dbReference>
<keyword evidence="2" id="KW-0238">DNA-binding</keyword>
<feature type="domain" description="HTH araC/xylS-type" evidence="4">
    <location>
        <begin position="235"/>
        <end position="338"/>
    </location>
</feature>
<proteinExistence type="predicted"/>
<dbReference type="GO" id="GO:0000976">
    <property type="term" value="F:transcription cis-regulatory region binding"/>
    <property type="evidence" value="ECO:0007669"/>
    <property type="project" value="TreeGrafter"/>
</dbReference>
<dbReference type="EMBL" id="FMYK01000001">
    <property type="protein sequence ID" value="SDB83211.1"/>
    <property type="molecule type" value="Genomic_DNA"/>
</dbReference>
<evidence type="ECO:0000256" key="1">
    <source>
        <dbReference type="ARBA" id="ARBA00023015"/>
    </source>
</evidence>
<evidence type="ECO:0000313" key="5">
    <source>
        <dbReference type="EMBL" id="SDB83211.1"/>
    </source>
</evidence>
<reference evidence="6" key="1">
    <citation type="submission" date="2016-09" db="EMBL/GenBank/DDBJ databases">
        <authorList>
            <person name="Varghese N."/>
            <person name="Submissions S."/>
        </authorList>
    </citation>
    <scope>NUCLEOTIDE SEQUENCE [LARGE SCALE GENOMIC DNA]</scope>
    <source>
        <strain evidence="6">ANC 3699</strain>
    </source>
</reference>
<dbReference type="Pfam" id="PF12833">
    <property type="entry name" value="HTH_18"/>
    <property type="match status" value="1"/>
</dbReference>
<keyword evidence="1" id="KW-0805">Transcription regulation</keyword>
<dbReference type="InterPro" id="IPR018060">
    <property type="entry name" value="HTH_AraC"/>
</dbReference>
<dbReference type="SMART" id="SM00342">
    <property type="entry name" value="HTH_ARAC"/>
    <property type="match status" value="1"/>
</dbReference>
<dbReference type="SUPFAM" id="SSF46689">
    <property type="entry name" value="Homeodomain-like"/>
    <property type="match status" value="1"/>
</dbReference>
<dbReference type="AlphaFoldDB" id="A0A1G6GMI8"/>
<dbReference type="InterPro" id="IPR032687">
    <property type="entry name" value="AraC-type_N"/>
</dbReference>
<dbReference type="InterPro" id="IPR009057">
    <property type="entry name" value="Homeodomain-like_sf"/>
</dbReference>
<dbReference type="Pfam" id="PF12625">
    <property type="entry name" value="Arabinose_bd"/>
    <property type="match status" value="1"/>
</dbReference>
<dbReference type="PROSITE" id="PS01124">
    <property type="entry name" value="HTH_ARAC_FAMILY_2"/>
    <property type="match status" value="1"/>
</dbReference>
<organism evidence="5 6">
    <name type="scientific">Acinetobacter marinus</name>
    <dbReference type="NCBI Taxonomy" id="281375"/>
    <lineage>
        <taxon>Bacteria</taxon>
        <taxon>Pseudomonadati</taxon>
        <taxon>Pseudomonadota</taxon>
        <taxon>Gammaproteobacteria</taxon>
        <taxon>Moraxellales</taxon>
        <taxon>Moraxellaceae</taxon>
        <taxon>Acinetobacter</taxon>
    </lineage>
</organism>
<accession>A0A1G6GMI8</accession>
<evidence type="ECO:0000313" key="6">
    <source>
        <dbReference type="Proteomes" id="UP000242317"/>
    </source>
</evidence>
<evidence type="ECO:0000256" key="2">
    <source>
        <dbReference type="ARBA" id="ARBA00023125"/>
    </source>
</evidence>
<dbReference type="Proteomes" id="UP000242317">
    <property type="component" value="Unassembled WGS sequence"/>
</dbReference>
<protein>
    <submittedName>
        <fullName evidence="5">Helix-turn-helix domain-containing protein</fullName>
    </submittedName>
</protein>
<dbReference type="GO" id="GO:0005829">
    <property type="term" value="C:cytosol"/>
    <property type="evidence" value="ECO:0007669"/>
    <property type="project" value="TreeGrafter"/>
</dbReference>
<sequence>MVEMASYIRAASLGGFEDLVRSFGINPMDVMREVGILPALLRDPDSFINYEHYLDLLEVAAKHCDAPCFGLNLAAKQNIQTIGLIGVYMSRQDTVLQALNVAQKYVYLHADGIMFQVTQLDDQLCELNFIRLNENDTILPQKAQLSIGLIFNIFKDLIGPTWQAKQIKLKQKQPDVTTTQIFRNTFNCQVEFEADRDALYFPAKLLKARPYHFQEELVDRLIVQQLETQRLKKQDTEVQLIESTIKMLLATGDCSIENTALCMGIHPKKLQRILKDQGTSYRNVLEAVRKAETLRIMNHHQDIHLTDLALQLGYAELSIFSRKFKSWFGMTPSEWRIAHFS</sequence>
<dbReference type="PANTHER" id="PTHR47894:SF4">
    <property type="entry name" value="HTH-TYPE TRANSCRIPTIONAL REGULATOR GADX"/>
    <property type="match status" value="1"/>
</dbReference>
<evidence type="ECO:0000256" key="3">
    <source>
        <dbReference type="ARBA" id="ARBA00023163"/>
    </source>
</evidence>
<dbReference type="GO" id="GO:0003700">
    <property type="term" value="F:DNA-binding transcription factor activity"/>
    <property type="evidence" value="ECO:0007669"/>
    <property type="project" value="InterPro"/>
</dbReference>
<dbReference type="PANTHER" id="PTHR47894">
    <property type="entry name" value="HTH-TYPE TRANSCRIPTIONAL REGULATOR GADX"/>
    <property type="match status" value="1"/>
</dbReference>
<keyword evidence="6" id="KW-1185">Reference proteome</keyword>
<name>A0A1G6GMI8_9GAMM</name>
<dbReference type="Gene3D" id="1.10.10.60">
    <property type="entry name" value="Homeodomain-like"/>
    <property type="match status" value="1"/>
</dbReference>
<dbReference type="InterPro" id="IPR020449">
    <property type="entry name" value="Tscrpt_reg_AraC-type_HTH"/>
</dbReference>